<feature type="transmembrane region" description="Helical" evidence="9">
    <location>
        <begin position="288"/>
        <end position="306"/>
    </location>
</feature>
<dbReference type="GO" id="GO:0010041">
    <property type="term" value="P:response to iron(III) ion"/>
    <property type="evidence" value="ECO:0007669"/>
    <property type="project" value="TreeGrafter"/>
</dbReference>
<reference evidence="11" key="2">
    <citation type="submission" date="2021-04" db="EMBL/GenBank/DDBJ databases">
        <authorList>
            <person name="Gilroy R."/>
        </authorList>
    </citation>
    <scope>NUCLEOTIDE SEQUENCE</scope>
    <source>
        <strain evidence="11">ChiBcec1-1630</strain>
    </source>
</reference>
<dbReference type="PANTHER" id="PTHR33908">
    <property type="entry name" value="MANNOSYLTRANSFERASE YKCB-RELATED"/>
    <property type="match status" value="1"/>
</dbReference>
<evidence type="ECO:0000256" key="3">
    <source>
        <dbReference type="ARBA" id="ARBA00022676"/>
    </source>
</evidence>
<protein>
    <submittedName>
        <fullName evidence="11">Glycosyltransferase family 39 protein</fullName>
        <ecNumber evidence="11">2.4.-.-</ecNumber>
    </submittedName>
</protein>
<dbReference type="EMBL" id="DWVS01000039">
    <property type="protein sequence ID" value="HJC86748.1"/>
    <property type="molecule type" value="Genomic_DNA"/>
</dbReference>
<evidence type="ECO:0000256" key="2">
    <source>
        <dbReference type="ARBA" id="ARBA00022475"/>
    </source>
</evidence>
<feature type="transmembrane region" description="Helical" evidence="9">
    <location>
        <begin position="228"/>
        <end position="246"/>
    </location>
</feature>
<proteinExistence type="predicted"/>
<evidence type="ECO:0000256" key="7">
    <source>
        <dbReference type="ARBA" id="ARBA00023136"/>
    </source>
</evidence>
<evidence type="ECO:0000256" key="9">
    <source>
        <dbReference type="SAM" id="Phobius"/>
    </source>
</evidence>
<keyword evidence="3 11" id="KW-0328">Glycosyltransferase</keyword>
<dbReference type="GO" id="GO:0016763">
    <property type="term" value="F:pentosyltransferase activity"/>
    <property type="evidence" value="ECO:0007669"/>
    <property type="project" value="TreeGrafter"/>
</dbReference>
<accession>A0A9D2QGE5</accession>
<comment type="caution">
    <text evidence="11">The sequence shown here is derived from an EMBL/GenBank/DDBJ whole genome shotgun (WGS) entry which is preliminary data.</text>
</comment>
<feature type="transmembrane region" description="Helical" evidence="9">
    <location>
        <begin position="355"/>
        <end position="375"/>
    </location>
</feature>
<evidence type="ECO:0000256" key="5">
    <source>
        <dbReference type="ARBA" id="ARBA00022692"/>
    </source>
</evidence>
<dbReference type="InterPro" id="IPR050297">
    <property type="entry name" value="LipidA_mod_glycosyltrf_83"/>
</dbReference>
<name>A0A9D2QGE5_9FIRM</name>
<dbReference type="PANTHER" id="PTHR33908:SF3">
    <property type="entry name" value="UNDECAPRENYL PHOSPHATE-ALPHA-4-AMINO-4-DEOXY-L-ARABINOSE ARABINOSYL TRANSFERASE"/>
    <property type="match status" value="1"/>
</dbReference>
<feature type="region of interest" description="Disordered" evidence="8">
    <location>
        <begin position="1"/>
        <end position="24"/>
    </location>
</feature>
<feature type="domain" description="Glycosyltransferase RgtA/B/C/D-like" evidence="10">
    <location>
        <begin position="87"/>
        <end position="246"/>
    </location>
</feature>
<keyword evidence="7 9" id="KW-0472">Membrane</keyword>
<dbReference type="GO" id="GO:0009103">
    <property type="term" value="P:lipopolysaccharide biosynthetic process"/>
    <property type="evidence" value="ECO:0007669"/>
    <property type="project" value="TreeGrafter"/>
</dbReference>
<feature type="transmembrane region" description="Helical" evidence="9">
    <location>
        <begin position="258"/>
        <end position="276"/>
    </location>
</feature>
<evidence type="ECO:0000256" key="1">
    <source>
        <dbReference type="ARBA" id="ARBA00004651"/>
    </source>
</evidence>
<dbReference type="AlphaFoldDB" id="A0A9D2QGE5"/>
<gene>
    <name evidence="11" type="ORF">H9926_01865</name>
</gene>
<feature type="transmembrane region" description="Helical" evidence="9">
    <location>
        <begin position="160"/>
        <end position="178"/>
    </location>
</feature>
<feature type="compositionally biased region" description="Basic and acidic residues" evidence="8">
    <location>
        <begin position="1"/>
        <end position="16"/>
    </location>
</feature>
<feature type="transmembrane region" description="Helical" evidence="9">
    <location>
        <begin position="187"/>
        <end position="216"/>
    </location>
</feature>
<dbReference type="GO" id="GO:0005886">
    <property type="term" value="C:plasma membrane"/>
    <property type="evidence" value="ECO:0007669"/>
    <property type="project" value="UniProtKB-SubCell"/>
</dbReference>
<evidence type="ECO:0000313" key="11">
    <source>
        <dbReference type="EMBL" id="HJC86748.1"/>
    </source>
</evidence>
<sequence length="550" mass="62553">MLRHSERTEEMTEAARETSAGGTGDGIRCRKGYRRNGILLWGMVILFTLLYLSLIFNDNVWTDEIFSMNLFADSFAQIIVDTAEDVHPPLYYFLGRIMRLLFGESLQVQKILTIIPMSLTLVLGAGKIRRNFGDRTAFLFILFLGCLPCSMTYAVQVRMYSWALLCVTACGLAAWEILKKNRIFDWVWLAISAVAAAYLHYFAFVSVIVINGLLLLWLLFSKEERKKLVRWLIFSVLMVLAYLPWLPYMLEQVTRVEGGYWIAPITAETVWSYFTWAFGLNPLPQTTYGYLLISIAAGIGCLTGCLRRNRQPGAAEQNHSSVFLYGLFAMAVPSLTAAGGTILSLIGQPIYRDQYVFPAMGLFCLFLAIGMNRVLGDGMAWLLPEAAPDAEAEHGGKDGEVYGGKEESAASEKGSAVRTAGMAVLLLFVLFTGAISYRDAFRDEYLATLTRQTEEFFEENFGENDLVVYNYQAYYFNYKYYFPEERLAYVRDVDLSQDFDRIWFLDTEMEWDFVPDQIIPYNLQIEYVGHFGIEDNEFDLYMVTKGVPAE</sequence>
<keyword evidence="4 11" id="KW-0808">Transferase</keyword>
<dbReference type="EC" id="2.4.-.-" evidence="11"/>
<evidence type="ECO:0000259" key="10">
    <source>
        <dbReference type="Pfam" id="PF13231"/>
    </source>
</evidence>
<feature type="transmembrane region" description="Helical" evidence="9">
    <location>
        <begin position="137"/>
        <end position="154"/>
    </location>
</feature>
<keyword evidence="2" id="KW-1003">Cell membrane</keyword>
<evidence type="ECO:0000256" key="6">
    <source>
        <dbReference type="ARBA" id="ARBA00022989"/>
    </source>
</evidence>
<keyword evidence="5 9" id="KW-0812">Transmembrane</keyword>
<feature type="transmembrane region" description="Helical" evidence="9">
    <location>
        <begin position="38"/>
        <end position="56"/>
    </location>
</feature>
<reference evidence="11" key="1">
    <citation type="journal article" date="2021" name="PeerJ">
        <title>Extensive microbial diversity within the chicken gut microbiome revealed by metagenomics and culture.</title>
        <authorList>
            <person name="Gilroy R."/>
            <person name="Ravi A."/>
            <person name="Getino M."/>
            <person name="Pursley I."/>
            <person name="Horton D.L."/>
            <person name="Alikhan N.F."/>
            <person name="Baker D."/>
            <person name="Gharbi K."/>
            <person name="Hall N."/>
            <person name="Watson M."/>
            <person name="Adriaenssens E.M."/>
            <person name="Foster-Nyarko E."/>
            <person name="Jarju S."/>
            <person name="Secka A."/>
            <person name="Antonio M."/>
            <person name="Oren A."/>
            <person name="Chaudhuri R.R."/>
            <person name="La Ragione R."/>
            <person name="Hildebrand F."/>
            <person name="Pallen M.J."/>
        </authorList>
    </citation>
    <scope>NUCLEOTIDE SEQUENCE</scope>
    <source>
        <strain evidence="11">ChiBcec1-1630</strain>
    </source>
</reference>
<feature type="transmembrane region" description="Helical" evidence="9">
    <location>
        <begin position="415"/>
        <end position="437"/>
    </location>
</feature>
<dbReference type="Pfam" id="PF13231">
    <property type="entry name" value="PMT_2"/>
    <property type="match status" value="1"/>
</dbReference>
<evidence type="ECO:0000313" key="12">
    <source>
        <dbReference type="Proteomes" id="UP000823922"/>
    </source>
</evidence>
<keyword evidence="6 9" id="KW-1133">Transmembrane helix</keyword>
<dbReference type="InterPro" id="IPR038731">
    <property type="entry name" value="RgtA/B/C-like"/>
</dbReference>
<organism evidence="11 12">
    <name type="scientific">Candidatus Eisenbergiella intestinigallinarum</name>
    <dbReference type="NCBI Taxonomy" id="2838549"/>
    <lineage>
        <taxon>Bacteria</taxon>
        <taxon>Bacillati</taxon>
        <taxon>Bacillota</taxon>
        <taxon>Clostridia</taxon>
        <taxon>Lachnospirales</taxon>
        <taxon>Lachnospiraceae</taxon>
        <taxon>Eisenbergiella</taxon>
    </lineage>
</organism>
<feature type="transmembrane region" description="Helical" evidence="9">
    <location>
        <begin position="322"/>
        <end position="343"/>
    </location>
</feature>
<dbReference type="Proteomes" id="UP000823922">
    <property type="component" value="Unassembled WGS sequence"/>
</dbReference>
<evidence type="ECO:0000256" key="4">
    <source>
        <dbReference type="ARBA" id="ARBA00022679"/>
    </source>
</evidence>
<comment type="subcellular location">
    <subcellularLocation>
        <location evidence="1">Cell membrane</location>
        <topology evidence="1">Multi-pass membrane protein</topology>
    </subcellularLocation>
</comment>
<evidence type="ECO:0000256" key="8">
    <source>
        <dbReference type="SAM" id="MobiDB-lite"/>
    </source>
</evidence>